<accession>A0ABY6GA46</accession>
<proteinExistence type="predicted"/>
<sequence length="219" mass="23592">MHDSAVTTHSILLQWTMPAPTEAQAQALASVVYGAAFADSVSQAAGLPCALHMSRFAWSHDTGRTYVYADLAAPAALSAPALAALQAAAQKQLEGADLTVSRLELVFDCPGASYGQQGPVHYVVETDPAEGWQSEIFNWYDQEHMPGLAAVQGNVHARRYLNHDAGPLSLACYDLLSPDVLGCPAWLKVRATAWSDIARPHFTNTLRTMFRTVEPGGRT</sequence>
<organism evidence="1 2">
    <name type="scientific">Comamonas endophytica</name>
    <dbReference type="NCBI Taxonomy" id="2949090"/>
    <lineage>
        <taxon>Bacteria</taxon>
        <taxon>Pseudomonadati</taxon>
        <taxon>Pseudomonadota</taxon>
        <taxon>Betaproteobacteria</taxon>
        <taxon>Burkholderiales</taxon>
        <taxon>Comamonadaceae</taxon>
        <taxon>Comamonas</taxon>
    </lineage>
</organism>
<name>A0ABY6GA46_9BURK</name>
<keyword evidence="2" id="KW-1185">Reference proteome</keyword>
<protein>
    <submittedName>
        <fullName evidence="1">Uncharacterized protein</fullName>
    </submittedName>
</protein>
<evidence type="ECO:0000313" key="1">
    <source>
        <dbReference type="EMBL" id="UYG51205.1"/>
    </source>
</evidence>
<dbReference type="Proteomes" id="UP001162800">
    <property type="component" value="Chromosome"/>
</dbReference>
<reference evidence="1" key="1">
    <citation type="submission" date="2022-09" db="EMBL/GenBank/DDBJ databases">
        <title>The complete genome of Acidovorax sp. 5MLIR.</title>
        <authorList>
            <person name="Liu L."/>
            <person name="Yue J."/>
            <person name="Yang F."/>
            <person name="Yuan J."/>
            <person name="Li L."/>
        </authorList>
    </citation>
    <scope>NUCLEOTIDE SEQUENCE</scope>
    <source>
        <strain evidence="1">5MLIR</strain>
    </source>
</reference>
<dbReference type="EMBL" id="CP106881">
    <property type="protein sequence ID" value="UYG51205.1"/>
    <property type="molecule type" value="Genomic_DNA"/>
</dbReference>
<evidence type="ECO:0000313" key="2">
    <source>
        <dbReference type="Proteomes" id="UP001162800"/>
    </source>
</evidence>
<gene>
    <name evidence="1" type="ORF">M9799_14185</name>
</gene>
<dbReference type="RefSeq" id="WP_231044533.1">
    <property type="nucleotide sequence ID" value="NZ_CP106881.1"/>
</dbReference>